<dbReference type="PROSITE" id="PS51192">
    <property type="entry name" value="HELICASE_ATP_BIND_1"/>
    <property type="match status" value="1"/>
</dbReference>
<sequence>MDSQIPIQDEWTTSAPDPISDTAKDNFGISYLFPYQRLVISNILEAAAGLQSEAPSKQIVILPTGAGKSLCFMLPSLMLQGPTLVIFPLLSLISDQLRRCEDAGIGACRLVGGQSAAERRELFSGIAEGGIKIVLTNPETALSPGILPRLKECRFLHLVFDEVHTIPEWGDSFRPACLESRRIFVEAEIPIVTAFTATASDMVLGRVKEILFPDEHPHIVSANPDRPNISYTVLPSLCKNLSLELLLAGSGSGSGSGKSTHRLNNLEEYSPAKLVKRPVLIFCSSRRSAERTALEMRLRLNDNEIFFYHAGLSREEKTRIEKWFHCSTDGILSATIAFGMGQASYVKSILL</sequence>
<dbReference type="GO" id="GO:0003676">
    <property type="term" value="F:nucleic acid binding"/>
    <property type="evidence" value="ECO:0007669"/>
    <property type="project" value="InterPro"/>
</dbReference>
<keyword evidence="2" id="KW-0347">Helicase</keyword>
<proteinExistence type="predicted"/>
<reference evidence="2 3" key="1">
    <citation type="submission" date="2022-12" db="EMBL/GenBank/DDBJ databases">
        <title>Metagenome assembled genome from gulf of manar.</title>
        <authorList>
            <person name="Kohli P."/>
            <person name="Pk S."/>
            <person name="Venkata Ramana C."/>
            <person name="Sasikala C."/>
        </authorList>
    </citation>
    <scope>NUCLEOTIDE SEQUENCE [LARGE SCALE GENOMIC DNA]</scope>
    <source>
        <strain evidence="2">JB008</strain>
    </source>
</reference>
<dbReference type="GO" id="GO:0005694">
    <property type="term" value="C:chromosome"/>
    <property type="evidence" value="ECO:0007669"/>
    <property type="project" value="TreeGrafter"/>
</dbReference>
<dbReference type="GO" id="GO:0043138">
    <property type="term" value="F:3'-5' DNA helicase activity"/>
    <property type="evidence" value="ECO:0007669"/>
    <property type="project" value="TreeGrafter"/>
</dbReference>
<keyword evidence="2" id="KW-0067">ATP-binding</keyword>
<organism evidence="2 3">
    <name type="scientific">Candidatus Thalassospirochaeta sargassi</name>
    <dbReference type="NCBI Taxonomy" id="3119039"/>
    <lineage>
        <taxon>Bacteria</taxon>
        <taxon>Pseudomonadati</taxon>
        <taxon>Spirochaetota</taxon>
        <taxon>Spirochaetia</taxon>
        <taxon>Spirochaetales</taxon>
        <taxon>Spirochaetaceae</taxon>
        <taxon>Candidatus Thalassospirochaeta</taxon>
    </lineage>
</organism>
<evidence type="ECO:0000259" key="1">
    <source>
        <dbReference type="PROSITE" id="PS51192"/>
    </source>
</evidence>
<feature type="domain" description="Helicase ATP-binding" evidence="1">
    <location>
        <begin position="49"/>
        <end position="217"/>
    </location>
</feature>
<evidence type="ECO:0000313" key="2">
    <source>
        <dbReference type="EMBL" id="MDC7227540.1"/>
    </source>
</evidence>
<comment type="caution">
    <text evidence="2">The sequence shown here is derived from an EMBL/GenBank/DDBJ whole genome shotgun (WGS) entry which is preliminary data.</text>
</comment>
<gene>
    <name evidence="2" type="ORF">PQJ61_12315</name>
</gene>
<dbReference type="SMART" id="SM00487">
    <property type="entry name" value="DEXDc"/>
    <property type="match status" value="1"/>
</dbReference>
<dbReference type="GO" id="GO:0005737">
    <property type="term" value="C:cytoplasm"/>
    <property type="evidence" value="ECO:0007669"/>
    <property type="project" value="TreeGrafter"/>
</dbReference>
<dbReference type="InterPro" id="IPR011545">
    <property type="entry name" value="DEAD/DEAH_box_helicase_dom"/>
</dbReference>
<dbReference type="Gene3D" id="3.40.50.300">
    <property type="entry name" value="P-loop containing nucleotide triphosphate hydrolases"/>
    <property type="match status" value="2"/>
</dbReference>
<keyword evidence="2" id="KW-0547">Nucleotide-binding</keyword>
<dbReference type="Pfam" id="PF00270">
    <property type="entry name" value="DEAD"/>
    <property type="match status" value="1"/>
</dbReference>
<dbReference type="PANTHER" id="PTHR13710">
    <property type="entry name" value="DNA HELICASE RECQ FAMILY MEMBER"/>
    <property type="match status" value="1"/>
</dbReference>
<dbReference type="AlphaFoldDB" id="A0AAJ1MNA9"/>
<dbReference type="EMBL" id="JAQQAL010000028">
    <property type="protein sequence ID" value="MDC7227540.1"/>
    <property type="molecule type" value="Genomic_DNA"/>
</dbReference>
<dbReference type="GO" id="GO:0005524">
    <property type="term" value="F:ATP binding"/>
    <property type="evidence" value="ECO:0007669"/>
    <property type="project" value="InterPro"/>
</dbReference>
<dbReference type="GO" id="GO:0009378">
    <property type="term" value="F:four-way junction helicase activity"/>
    <property type="evidence" value="ECO:0007669"/>
    <property type="project" value="TreeGrafter"/>
</dbReference>
<dbReference type="SUPFAM" id="SSF52540">
    <property type="entry name" value="P-loop containing nucleoside triphosphate hydrolases"/>
    <property type="match status" value="2"/>
</dbReference>
<keyword evidence="2" id="KW-0378">Hydrolase</keyword>
<dbReference type="GO" id="GO:0000724">
    <property type="term" value="P:double-strand break repair via homologous recombination"/>
    <property type="evidence" value="ECO:0007669"/>
    <property type="project" value="TreeGrafter"/>
</dbReference>
<dbReference type="PANTHER" id="PTHR13710:SF154">
    <property type="entry name" value="RECQ HELICASE, PUTATIVE (AFU_ORTHOLOGUE AFUA_6G14720)-RELATED"/>
    <property type="match status" value="1"/>
</dbReference>
<name>A0AAJ1MNA9_9SPIO</name>
<accession>A0AAJ1MNA9</accession>
<evidence type="ECO:0000313" key="3">
    <source>
        <dbReference type="Proteomes" id="UP001221217"/>
    </source>
</evidence>
<dbReference type="InterPro" id="IPR027417">
    <property type="entry name" value="P-loop_NTPase"/>
</dbReference>
<dbReference type="Proteomes" id="UP001221217">
    <property type="component" value="Unassembled WGS sequence"/>
</dbReference>
<dbReference type="InterPro" id="IPR014001">
    <property type="entry name" value="Helicase_ATP-bd"/>
</dbReference>
<protein>
    <submittedName>
        <fullName evidence="2">DEAD/DEAH box helicase</fullName>
    </submittedName>
</protein>